<reference evidence="1 2" key="1">
    <citation type="submission" date="2012-06" db="EMBL/GenBank/DDBJ databases">
        <title>Draft Genome Sequence of Lactobacillus pasteurii CRBIP 24.76T.</title>
        <authorList>
            <person name="Cousin S."/>
            <person name="Bouchier C."/>
            <person name="Loux V."/>
            <person name="Ma L."/>
            <person name="Creno S."/>
            <person name="Bizet C."/>
            <person name="Clermont D."/>
        </authorList>
    </citation>
    <scope>NUCLEOTIDE SEQUENCE [LARGE SCALE GENOMIC DNA]</scope>
    <source>
        <strain evidence="2">CRBIP 24.76T</strain>
    </source>
</reference>
<dbReference type="STRING" id="1423790.BN53_04025"/>
<name>I7JY59_9LACO</name>
<sequence length="39" mass="4462">MNKDTKFARQNDSVRGNASKVVDKLPTSSKIIFSLRYVF</sequence>
<protein>
    <submittedName>
        <fullName evidence="1">Uncharacterized protein</fullName>
    </submittedName>
</protein>
<dbReference type="AlphaFoldDB" id="I7JY59"/>
<evidence type="ECO:0000313" key="1">
    <source>
        <dbReference type="EMBL" id="CCI85255.1"/>
    </source>
</evidence>
<proteinExistence type="predicted"/>
<organism evidence="1 2">
    <name type="scientific">Lactobacillus pasteurii DSM 23907 = CRBIP 24.76</name>
    <dbReference type="NCBI Taxonomy" id="1423790"/>
    <lineage>
        <taxon>Bacteria</taxon>
        <taxon>Bacillati</taxon>
        <taxon>Bacillota</taxon>
        <taxon>Bacilli</taxon>
        <taxon>Lactobacillales</taxon>
        <taxon>Lactobacillaceae</taxon>
        <taxon>Lactobacillus</taxon>
    </lineage>
</organism>
<dbReference type="Proteomes" id="UP000009311">
    <property type="component" value="Unassembled WGS sequence"/>
</dbReference>
<comment type="caution">
    <text evidence="1">The sequence shown here is derived from an EMBL/GenBank/DDBJ whole genome shotgun (WGS) entry which is preliminary data.</text>
</comment>
<keyword evidence="2" id="KW-1185">Reference proteome</keyword>
<gene>
    <name evidence="1" type="ORF">BN53_04025</name>
</gene>
<evidence type="ECO:0000313" key="2">
    <source>
        <dbReference type="Proteomes" id="UP000009311"/>
    </source>
</evidence>
<accession>I7JY59</accession>
<dbReference type="EMBL" id="CAKD01000020">
    <property type="protein sequence ID" value="CCI85255.1"/>
    <property type="molecule type" value="Genomic_DNA"/>
</dbReference>